<name>A0A380RVP4_FIBSU</name>
<accession>A0A380RVP4</accession>
<dbReference type="Proteomes" id="UP000255423">
    <property type="component" value="Unassembled WGS sequence"/>
</dbReference>
<evidence type="ECO:0008006" key="4">
    <source>
        <dbReference type="Google" id="ProtNLM"/>
    </source>
</evidence>
<dbReference type="AlphaFoldDB" id="A0A380RVP4"/>
<dbReference type="PANTHER" id="PTHR30441:SF8">
    <property type="entry name" value="DUF748 DOMAIN-CONTAINING PROTEIN"/>
    <property type="match status" value="1"/>
</dbReference>
<gene>
    <name evidence="2" type="ORF">SAMN05661053_0825</name>
</gene>
<evidence type="ECO:0000256" key="1">
    <source>
        <dbReference type="SAM" id="MobiDB-lite"/>
    </source>
</evidence>
<sequence length="779" mass="86949">MKKPLKITLIVLGSLILLYFVTLLVAPKIARSYIEEHSKEMIGRSITIKNISLNPFTYVLDVDTLAVMEADDKTRFVAFDKFSMNINPLKLFTRTLDISDIYMKALYVRTTQHGERFNFSDILDFLAQKDSIYYAEHPEEKKVESDSSKSAAEIAAGLPVKLSLRNIVFDKGNIIYQDTKVGSKFHLKDFSINIPAIYLEDNSTGVDVSLKFADGGDLNVKVDANMATYDFNIFLNLNRFALSCIKPYLNDSINYKDFAGYLSAQISISGNINSILASNVKGKVSLDKIDLTEVSGSKMGAENVTVGINKANLVDNEYLIDSVIVDGAFAHIDLYKDGKTNIDVLLTPKNKAGSVTDTTAADSTQVEPVAEAAKQEPADTTKVAADSTSATTTAEKPAAAKKLKAKINKLLVKNTYITITDHTIIRPFNYKVSAITVTGQNINYDTPCNVNVSAAFPEGGSLSLKYHGALSNLNTMDIYISVKNLVLKHFSNYSLHYTAYPLKAGTLAFASENKIVDRNLDSKNTIDIYNITVGNKVDDIDPEYTVPMKIGLYILKDKDDKIQFDVPVKGNLDDPEFSYGKIIWKTVVNLLVKVAISPFRLVGNLAMAGASALGFDLGKNDEVLIDANTDTFTSEQYAKATKMTEMIQKDPNLMLTFTQYYNPRKTAKEYKVKQLKIDFYKQKNNKTELNELDYRAIEEIKEKDKEFQAYVKEHSAEIDKNYMMKVLPQMASKRNADLLKVLRAQPGITKKNLKVITAPREALRSYKDKPMYKVTVDVQ</sequence>
<dbReference type="GO" id="GO:0090313">
    <property type="term" value="P:regulation of protein targeting to membrane"/>
    <property type="evidence" value="ECO:0007669"/>
    <property type="project" value="TreeGrafter"/>
</dbReference>
<dbReference type="EMBL" id="UHJL01000001">
    <property type="protein sequence ID" value="SUQ19586.1"/>
    <property type="molecule type" value="Genomic_DNA"/>
</dbReference>
<dbReference type="InterPro" id="IPR052894">
    <property type="entry name" value="AsmA-related"/>
</dbReference>
<feature type="region of interest" description="Disordered" evidence="1">
    <location>
        <begin position="354"/>
        <end position="391"/>
    </location>
</feature>
<evidence type="ECO:0000313" key="3">
    <source>
        <dbReference type="Proteomes" id="UP000255423"/>
    </source>
</evidence>
<dbReference type="InterPro" id="IPR008023">
    <property type="entry name" value="DUF748"/>
</dbReference>
<organism evidence="2 3">
    <name type="scientific">Fibrobacter succinogenes</name>
    <name type="common">Bacteroides succinogenes</name>
    <dbReference type="NCBI Taxonomy" id="833"/>
    <lineage>
        <taxon>Bacteria</taxon>
        <taxon>Pseudomonadati</taxon>
        <taxon>Fibrobacterota</taxon>
        <taxon>Fibrobacteria</taxon>
        <taxon>Fibrobacterales</taxon>
        <taxon>Fibrobacteraceae</taxon>
        <taxon>Fibrobacter</taxon>
    </lineage>
</organism>
<feature type="compositionally biased region" description="Low complexity" evidence="1">
    <location>
        <begin position="380"/>
        <end position="391"/>
    </location>
</feature>
<evidence type="ECO:0000313" key="2">
    <source>
        <dbReference type="EMBL" id="SUQ19586.1"/>
    </source>
</evidence>
<proteinExistence type="predicted"/>
<dbReference type="GO" id="GO:0005886">
    <property type="term" value="C:plasma membrane"/>
    <property type="evidence" value="ECO:0007669"/>
    <property type="project" value="TreeGrafter"/>
</dbReference>
<protein>
    <recommendedName>
        <fullName evidence="4">AsmA family protein</fullName>
    </recommendedName>
</protein>
<dbReference type="PANTHER" id="PTHR30441">
    <property type="entry name" value="DUF748 DOMAIN-CONTAINING PROTEIN"/>
    <property type="match status" value="1"/>
</dbReference>
<dbReference type="RefSeq" id="WP_109572177.1">
    <property type="nucleotide sequence ID" value="NZ_UHJL01000001.1"/>
</dbReference>
<dbReference type="Pfam" id="PF05359">
    <property type="entry name" value="DUF748"/>
    <property type="match status" value="2"/>
</dbReference>
<feature type="compositionally biased region" description="Polar residues" evidence="1">
    <location>
        <begin position="354"/>
        <end position="366"/>
    </location>
</feature>
<reference evidence="2 3" key="1">
    <citation type="submission" date="2017-08" db="EMBL/GenBank/DDBJ databases">
        <authorList>
            <person name="de Groot N.N."/>
        </authorList>
    </citation>
    <scope>NUCLEOTIDE SEQUENCE [LARGE SCALE GENOMIC DNA]</scope>
    <source>
        <strain evidence="2 3">HM2</strain>
    </source>
</reference>